<evidence type="ECO:0000313" key="4">
    <source>
        <dbReference type="RefSeq" id="XP_065668669.1"/>
    </source>
</evidence>
<dbReference type="PANTHER" id="PTHR12345:SF3">
    <property type="entry name" value="PDZ DOMAIN-CONTAINING PROTEIN"/>
    <property type="match status" value="1"/>
</dbReference>
<feature type="domain" description="PDZ" evidence="2">
    <location>
        <begin position="196"/>
        <end position="271"/>
    </location>
</feature>
<reference evidence="4" key="1">
    <citation type="submission" date="2025-08" db="UniProtKB">
        <authorList>
            <consortium name="RefSeq"/>
        </authorList>
    </citation>
    <scope>IDENTIFICATION</scope>
</reference>
<dbReference type="Pfam" id="PF00595">
    <property type="entry name" value="PDZ"/>
    <property type="match status" value="2"/>
</dbReference>
<proteinExistence type="predicted"/>
<organism evidence="3 4">
    <name type="scientific">Hydra vulgaris</name>
    <name type="common">Hydra</name>
    <name type="synonym">Hydra attenuata</name>
    <dbReference type="NCBI Taxonomy" id="6087"/>
    <lineage>
        <taxon>Eukaryota</taxon>
        <taxon>Metazoa</taxon>
        <taxon>Cnidaria</taxon>
        <taxon>Hydrozoa</taxon>
        <taxon>Hydroidolina</taxon>
        <taxon>Anthoathecata</taxon>
        <taxon>Aplanulata</taxon>
        <taxon>Hydridae</taxon>
        <taxon>Hydra</taxon>
    </lineage>
</organism>
<keyword evidence="1" id="KW-0677">Repeat</keyword>
<dbReference type="GeneID" id="100200823"/>
<dbReference type="Proteomes" id="UP001652625">
    <property type="component" value="Chromosome 12"/>
</dbReference>
<evidence type="ECO:0000259" key="2">
    <source>
        <dbReference type="PROSITE" id="PS50106"/>
    </source>
</evidence>
<sequence length="296" mass="32760">MSLYPSLEDMKVDQLSKAQNYVHQQQQALSAFQNNASAPPQNFQGAASSTLYPSLDDFMGLDLTANAVLQHMPESGQQVIQYQKPSQSMVSPVTGQSNMGLMRAEIRQGVRQIIACKNEQSRVGIRVQHINKGIFVSFVENGSPAAMAGLRFGDQILQINGVTLAGFDREKVMSLIKKADPKHIEFAIRDRPFERNLTLQKDSSGHVGFVFKNGKITSIVKDSSAARNGLLTEHNLLEVNGQNVVGLKDKEISEIMRLADRSITVTIMPSFIFEHMIKCMSDGLVKNKMDHSIPDL</sequence>
<evidence type="ECO:0000256" key="1">
    <source>
        <dbReference type="ARBA" id="ARBA00022737"/>
    </source>
</evidence>
<dbReference type="PANTHER" id="PTHR12345">
    <property type="entry name" value="SYNTENIN RELATED"/>
    <property type="match status" value="1"/>
</dbReference>
<evidence type="ECO:0000313" key="3">
    <source>
        <dbReference type="Proteomes" id="UP001652625"/>
    </source>
</evidence>
<dbReference type="SUPFAM" id="SSF50156">
    <property type="entry name" value="PDZ domain-like"/>
    <property type="match status" value="2"/>
</dbReference>
<protein>
    <submittedName>
        <fullName evidence="4">Syntenin-1 isoform X1</fullName>
    </submittedName>
</protein>
<dbReference type="Gene3D" id="2.30.42.10">
    <property type="match status" value="2"/>
</dbReference>
<name>A0ABM4D328_HYDVU</name>
<dbReference type="CDD" id="cd06721">
    <property type="entry name" value="PDZ1_syntenin-like"/>
    <property type="match status" value="1"/>
</dbReference>
<dbReference type="PROSITE" id="PS50106">
    <property type="entry name" value="PDZ"/>
    <property type="match status" value="2"/>
</dbReference>
<dbReference type="SMART" id="SM00228">
    <property type="entry name" value="PDZ"/>
    <property type="match status" value="2"/>
</dbReference>
<dbReference type="InterPro" id="IPR036034">
    <property type="entry name" value="PDZ_sf"/>
</dbReference>
<dbReference type="InterPro" id="IPR001478">
    <property type="entry name" value="PDZ"/>
</dbReference>
<accession>A0ABM4D328</accession>
<gene>
    <name evidence="4" type="primary">LOC100200823</name>
</gene>
<dbReference type="InterPro" id="IPR051230">
    <property type="entry name" value="APP-Binding"/>
</dbReference>
<feature type="domain" description="PDZ" evidence="2">
    <location>
        <begin position="112"/>
        <end position="179"/>
    </location>
</feature>
<keyword evidence="3" id="KW-1185">Reference proteome</keyword>
<dbReference type="RefSeq" id="XP_065668669.1">
    <property type="nucleotide sequence ID" value="XM_065812597.1"/>
</dbReference>
<dbReference type="CDD" id="cd06794">
    <property type="entry name" value="PDZ2_syntenin-like"/>
    <property type="match status" value="1"/>
</dbReference>